<evidence type="ECO:0000313" key="5">
    <source>
        <dbReference type="EMBL" id="GAA4475664.1"/>
    </source>
</evidence>
<dbReference type="Proteomes" id="UP001501183">
    <property type="component" value="Unassembled WGS sequence"/>
</dbReference>
<evidence type="ECO:0000259" key="4">
    <source>
        <dbReference type="PROSITE" id="PS51635"/>
    </source>
</evidence>
<dbReference type="PROSITE" id="PS51635">
    <property type="entry name" value="PNPLA"/>
    <property type="match status" value="1"/>
</dbReference>
<dbReference type="InterPro" id="IPR002641">
    <property type="entry name" value="PNPLA_dom"/>
</dbReference>
<organism evidence="5 6">
    <name type="scientific">Rhodococcus olei</name>
    <dbReference type="NCBI Taxonomy" id="2161675"/>
    <lineage>
        <taxon>Bacteria</taxon>
        <taxon>Bacillati</taxon>
        <taxon>Actinomycetota</taxon>
        <taxon>Actinomycetes</taxon>
        <taxon>Mycobacteriales</taxon>
        <taxon>Nocardiaceae</taxon>
        <taxon>Rhodococcus</taxon>
    </lineage>
</organism>
<dbReference type="InterPro" id="IPR016035">
    <property type="entry name" value="Acyl_Trfase/lysoPLipase"/>
</dbReference>
<feature type="active site" description="Nucleophile" evidence="2">
    <location>
        <position position="46"/>
    </location>
</feature>
<dbReference type="Gene3D" id="3.40.1090.10">
    <property type="entry name" value="Cytosolic phospholipase A2 catalytic domain"/>
    <property type="match status" value="2"/>
</dbReference>
<keyword evidence="3" id="KW-1133">Transmembrane helix</keyword>
<feature type="short sequence motif" description="GXSXG" evidence="2">
    <location>
        <begin position="44"/>
        <end position="48"/>
    </location>
</feature>
<name>A0ABP8NZ01_9NOCA</name>
<reference evidence="6" key="1">
    <citation type="journal article" date="2019" name="Int. J. Syst. Evol. Microbiol.">
        <title>The Global Catalogue of Microorganisms (GCM) 10K type strain sequencing project: providing services to taxonomists for standard genome sequencing and annotation.</title>
        <authorList>
            <consortium name="The Broad Institute Genomics Platform"/>
            <consortium name="The Broad Institute Genome Sequencing Center for Infectious Disease"/>
            <person name="Wu L."/>
            <person name="Ma J."/>
        </authorList>
    </citation>
    <scope>NUCLEOTIDE SEQUENCE [LARGE SCALE GENOMIC DNA]</scope>
    <source>
        <strain evidence="6">JCM 32206</strain>
    </source>
</reference>
<comment type="caution">
    <text evidence="5">The sequence shown here is derived from an EMBL/GenBank/DDBJ whole genome shotgun (WGS) entry which is preliminary data.</text>
</comment>
<dbReference type="Pfam" id="PF01734">
    <property type="entry name" value="Patatin"/>
    <property type="match status" value="2"/>
</dbReference>
<keyword evidence="3" id="KW-0812">Transmembrane</keyword>
<dbReference type="SUPFAM" id="SSF52151">
    <property type="entry name" value="FabD/lysophospholipase-like"/>
    <property type="match status" value="1"/>
</dbReference>
<evidence type="ECO:0000256" key="2">
    <source>
        <dbReference type="PROSITE-ProRule" id="PRU01161"/>
    </source>
</evidence>
<feature type="short sequence motif" description="DGA/G" evidence="2">
    <location>
        <begin position="188"/>
        <end position="190"/>
    </location>
</feature>
<evidence type="ECO:0000256" key="1">
    <source>
        <dbReference type="ARBA" id="ARBA00023098"/>
    </source>
</evidence>
<evidence type="ECO:0000313" key="6">
    <source>
        <dbReference type="Proteomes" id="UP001501183"/>
    </source>
</evidence>
<accession>A0ABP8NZ01</accession>
<dbReference type="EMBL" id="BAABFB010000029">
    <property type="protein sequence ID" value="GAA4475664.1"/>
    <property type="molecule type" value="Genomic_DNA"/>
</dbReference>
<feature type="active site" description="Proton acceptor" evidence="2">
    <location>
        <position position="188"/>
    </location>
</feature>
<keyword evidence="3" id="KW-0472">Membrane</keyword>
<keyword evidence="6" id="KW-1185">Reference proteome</keyword>
<sequence>MQQFPVRSVVLGAGGVVGTAWMAGLAAGLRHRGVDLAESDLFVGTSAGAIVAAVLATGRDPADLAEPPRPTSTDVQLPPADPLVVARVFAVLGDEELEPDVARERVGRIALEMSAEHEPVHVERMQRMIGSRQWPDRPLLVVAVDARSGRREVFDRNGAATLVDAVVASRSMPGVHPPMTIGGRRFMDGGMHSSTNADLAAGARLLVAVHPLAHLFPATELESELRVAQPGESILIVPDEPSVAAFGGDLHSRTNWGPAFDAGAQQARAEADRLEKAWVAAGTGPGQP</sequence>
<keyword evidence="2" id="KW-0442">Lipid degradation</keyword>
<feature type="domain" description="PNPLA" evidence="4">
    <location>
        <begin position="10"/>
        <end position="202"/>
    </location>
</feature>
<evidence type="ECO:0000256" key="3">
    <source>
        <dbReference type="SAM" id="Phobius"/>
    </source>
</evidence>
<keyword evidence="1 2" id="KW-0443">Lipid metabolism</keyword>
<comment type="caution">
    <text evidence="2">Lacks conserved residue(s) required for the propagation of feature annotation.</text>
</comment>
<gene>
    <name evidence="5" type="ORF">GCM10023094_13580</name>
</gene>
<keyword evidence="2" id="KW-0378">Hydrolase</keyword>
<protein>
    <submittedName>
        <fullName evidence="5">Patatin-like phospholipase family protein</fullName>
    </submittedName>
</protein>
<proteinExistence type="predicted"/>
<feature type="transmembrane region" description="Helical" evidence="3">
    <location>
        <begin position="6"/>
        <end position="29"/>
    </location>
</feature>